<dbReference type="Gene3D" id="1.10.287.130">
    <property type="match status" value="1"/>
</dbReference>
<dbReference type="EMBL" id="SJSO01000003">
    <property type="protein sequence ID" value="TCD28667.1"/>
    <property type="molecule type" value="Genomic_DNA"/>
</dbReference>
<dbReference type="InterPro" id="IPR003661">
    <property type="entry name" value="HisK_dim/P_dom"/>
</dbReference>
<evidence type="ECO:0000259" key="6">
    <source>
        <dbReference type="PROSITE" id="PS50109"/>
    </source>
</evidence>
<keyword evidence="5" id="KW-0732">Signal</keyword>
<dbReference type="Pfam" id="PF02518">
    <property type="entry name" value="HATPase_c"/>
    <property type="match status" value="1"/>
</dbReference>
<organism evidence="7 8">
    <name type="scientific">Pedobacter psychrodurus</name>
    <dbReference type="NCBI Taxonomy" id="2530456"/>
    <lineage>
        <taxon>Bacteria</taxon>
        <taxon>Pseudomonadati</taxon>
        <taxon>Bacteroidota</taxon>
        <taxon>Sphingobacteriia</taxon>
        <taxon>Sphingobacteriales</taxon>
        <taxon>Sphingobacteriaceae</taxon>
        <taxon>Pedobacter</taxon>
    </lineage>
</organism>
<evidence type="ECO:0000313" key="7">
    <source>
        <dbReference type="EMBL" id="TCD28667.1"/>
    </source>
</evidence>
<dbReference type="SUPFAM" id="SSF63829">
    <property type="entry name" value="Calcium-dependent phosphotriesterase"/>
    <property type="match status" value="2"/>
</dbReference>
<dbReference type="PRINTS" id="PR00344">
    <property type="entry name" value="BCTRLSENSOR"/>
</dbReference>
<sequence>MNRTLLFYLMTLWVCFAPSSTKGQPYYFKHYETDDGLVNNSVNAITQDHNGFMWIGTRGGLNRFDGYTFKAFSNQISQRGNLWNNFITAIAEDKKGMLWIGTGKGLFMYNPFTEILTPLLIGPQVYINGFVIDDRDNLWLLGQNRLYLYNQRSKQIEDLKIHVSRIAKNFDGNLLLGNYDGMLFRCDTRTKAVTQTRAIDPRVAPNLRAITEIYPINQEVVFIGYKQGLITYNLQTRETKSIPLKSDTDNGVLVRDICLSKENEYWIATENGLYIYDLKKDSLIRLTKRQGDPYAISDNSIYSLFKDKVGDMWVGTYFGGLNYHSQQNARFEKFYPIPMKNSLSGNAISEVWDDHSRFLYIGTEDGGLNRLDKKTKKIINYTADPKHNGGFYSNIHSLAGFGNQLFLGSYFHGMQIMDRKKGRVTDIFKVINEPGEHGSDFVLSICSTRDKSLIVGTTGDHGGLYRYISKKKAFSRFKQIPLGSTIYHILEDHQGKLWAGLKSQTAVYIDPQTGQYGKMVFGDPANEASVHYILEDSSHALWFSTVGAGLMRLAPDRKTLKKFTIKQGLPSDVLFGMLEDDKKQLWVGSSNGLVCLDLRTEKIKVYTQANGLITNQFNFNSACKSIDGKLYFGSVKGLIAFDPGKLHQRDPAPEISFTSLQINNSEVSAAGPNSPLRHAITHTDTLILGPEQRNFSIEFASLNFSSAKATRYQYRMRGLDRAWSYSNTNRKAYFTDLSPGRYTLTVKASSNVGTWVSKERSLYIEVLPPFWRSEVAYLLYVFFTCLIIYLIFHQYHTFQKKRNLAELKLFEHQKQKEIYQAKIEFFTHIAHEIQTPLTLISVPVTRVLKQADDYPALKKSLLMIGKYTNRLVDLTHQLLDFRQTEKEEFGLNFVNVDINQLIGELVESYHDLALEDNISLKFELPEETIIAFVDREAFIKICSNLISNAVKYARCKVNITLCALAQNQFSLILENDGKAIPDEYQEKIFQPFFRLKTTEKAGTGIGLSLARSLTELHSGTLILSSGKTDQIIFVLTLPLHQQHEFNLSTWKNIYPHEQ</sequence>
<dbReference type="SUPFAM" id="SSF50998">
    <property type="entry name" value="Quinoprotein alcohol dehydrogenase-like"/>
    <property type="match status" value="1"/>
</dbReference>
<keyword evidence="3" id="KW-0597">Phosphoprotein</keyword>
<dbReference type="InterPro" id="IPR011123">
    <property type="entry name" value="Y_Y_Y"/>
</dbReference>
<dbReference type="FunFam" id="2.60.40.10:FF:000791">
    <property type="entry name" value="Two-component system sensor histidine kinase/response regulator"/>
    <property type="match status" value="1"/>
</dbReference>
<dbReference type="InterPro" id="IPR011110">
    <property type="entry name" value="Reg_prop"/>
</dbReference>
<accession>A0A4V2MRA2</accession>
<dbReference type="RefSeq" id="WP_131527752.1">
    <property type="nucleotide sequence ID" value="NZ_SJSO01000003.1"/>
</dbReference>
<feature type="transmembrane region" description="Helical" evidence="4">
    <location>
        <begin position="775"/>
        <end position="792"/>
    </location>
</feature>
<gene>
    <name evidence="7" type="ORF">EZ456_04580</name>
</gene>
<dbReference type="PANTHER" id="PTHR43547">
    <property type="entry name" value="TWO-COMPONENT HISTIDINE KINASE"/>
    <property type="match status" value="1"/>
</dbReference>
<comment type="catalytic activity">
    <reaction evidence="1">
        <text>ATP + protein L-histidine = ADP + protein N-phospho-L-histidine.</text>
        <dbReference type="EC" id="2.7.13.3"/>
    </reaction>
</comment>
<evidence type="ECO:0000256" key="5">
    <source>
        <dbReference type="SAM" id="SignalP"/>
    </source>
</evidence>
<dbReference type="SMART" id="SM00387">
    <property type="entry name" value="HATPase_c"/>
    <property type="match status" value="1"/>
</dbReference>
<dbReference type="SMART" id="SM00388">
    <property type="entry name" value="HisKA"/>
    <property type="match status" value="1"/>
</dbReference>
<dbReference type="InterPro" id="IPR004358">
    <property type="entry name" value="Sig_transdc_His_kin-like_C"/>
</dbReference>
<name>A0A4V2MRA2_9SPHI</name>
<evidence type="ECO:0000256" key="4">
    <source>
        <dbReference type="SAM" id="Phobius"/>
    </source>
</evidence>
<dbReference type="AlphaFoldDB" id="A0A4V2MRA2"/>
<evidence type="ECO:0000256" key="3">
    <source>
        <dbReference type="ARBA" id="ARBA00022553"/>
    </source>
</evidence>
<feature type="domain" description="Histidine kinase" evidence="6">
    <location>
        <begin position="828"/>
        <end position="1041"/>
    </location>
</feature>
<keyword evidence="7" id="KW-0418">Kinase</keyword>
<keyword evidence="4" id="KW-1133">Transmembrane helix</keyword>
<keyword evidence="8" id="KW-1185">Reference proteome</keyword>
<feature type="chain" id="PRO_5020249702" description="histidine kinase" evidence="5">
    <location>
        <begin position="24"/>
        <end position="1058"/>
    </location>
</feature>
<dbReference type="InterPro" id="IPR015943">
    <property type="entry name" value="WD40/YVTN_repeat-like_dom_sf"/>
</dbReference>
<dbReference type="InterPro" id="IPR013783">
    <property type="entry name" value="Ig-like_fold"/>
</dbReference>
<evidence type="ECO:0000256" key="2">
    <source>
        <dbReference type="ARBA" id="ARBA00012438"/>
    </source>
</evidence>
<keyword evidence="4" id="KW-0812">Transmembrane</keyword>
<dbReference type="PANTHER" id="PTHR43547:SF2">
    <property type="entry name" value="HYBRID SIGNAL TRANSDUCTION HISTIDINE KINASE C"/>
    <property type="match status" value="1"/>
</dbReference>
<dbReference type="PROSITE" id="PS50109">
    <property type="entry name" value="HIS_KIN"/>
    <property type="match status" value="1"/>
</dbReference>
<protein>
    <recommendedName>
        <fullName evidence="2">histidine kinase</fullName>
        <ecNumber evidence="2">2.7.13.3</ecNumber>
    </recommendedName>
</protein>
<dbReference type="CDD" id="cd00082">
    <property type="entry name" value="HisKA"/>
    <property type="match status" value="1"/>
</dbReference>
<dbReference type="InterPro" id="IPR036890">
    <property type="entry name" value="HATPase_C_sf"/>
</dbReference>
<dbReference type="Pfam" id="PF07495">
    <property type="entry name" value="Y_Y_Y"/>
    <property type="match status" value="1"/>
</dbReference>
<dbReference type="InterPro" id="IPR011047">
    <property type="entry name" value="Quinoprotein_ADH-like_sf"/>
</dbReference>
<dbReference type="Pfam" id="PF07494">
    <property type="entry name" value="Reg_prop"/>
    <property type="match status" value="3"/>
</dbReference>
<keyword evidence="7" id="KW-0808">Transferase</keyword>
<reference evidence="7 8" key="1">
    <citation type="submission" date="2019-02" db="EMBL/GenBank/DDBJ databases">
        <title>Pedobacter sp. RP-3-21 sp. nov., isolated from Arctic soil.</title>
        <authorList>
            <person name="Dahal R.H."/>
        </authorList>
    </citation>
    <scope>NUCLEOTIDE SEQUENCE [LARGE SCALE GENOMIC DNA]</scope>
    <source>
        <strain evidence="7 8">RP-3-21</strain>
    </source>
</reference>
<feature type="signal peptide" evidence="5">
    <location>
        <begin position="1"/>
        <end position="23"/>
    </location>
</feature>
<dbReference type="SUPFAM" id="SSF69304">
    <property type="entry name" value="Tricorn protease N-terminal domain"/>
    <property type="match status" value="1"/>
</dbReference>
<dbReference type="Gene3D" id="2.130.10.10">
    <property type="entry name" value="YVTN repeat-like/Quinoprotein amine dehydrogenase"/>
    <property type="match status" value="2"/>
</dbReference>
<dbReference type="SUPFAM" id="SSF47384">
    <property type="entry name" value="Homodimeric domain of signal transducing histidine kinase"/>
    <property type="match status" value="1"/>
</dbReference>
<dbReference type="Pfam" id="PF00512">
    <property type="entry name" value="HisKA"/>
    <property type="match status" value="1"/>
</dbReference>
<proteinExistence type="predicted"/>
<keyword evidence="4" id="KW-0472">Membrane</keyword>
<dbReference type="Gene3D" id="2.60.40.10">
    <property type="entry name" value="Immunoglobulins"/>
    <property type="match status" value="1"/>
</dbReference>
<evidence type="ECO:0000313" key="8">
    <source>
        <dbReference type="Proteomes" id="UP000293925"/>
    </source>
</evidence>
<dbReference type="CDD" id="cd00146">
    <property type="entry name" value="PKD"/>
    <property type="match status" value="1"/>
</dbReference>
<dbReference type="Gene3D" id="3.30.565.10">
    <property type="entry name" value="Histidine kinase-like ATPase, C-terminal domain"/>
    <property type="match status" value="1"/>
</dbReference>
<dbReference type="GO" id="GO:0000155">
    <property type="term" value="F:phosphorelay sensor kinase activity"/>
    <property type="evidence" value="ECO:0007669"/>
    <property type="project" value="InterPro"/>
</dbReference>
<comment type="caution">
    <text evidence="7">The sequence shown here is derived from an EMBL/GenBank/DDBJ whole genome shotgun (WGS) entry which is preliminary data.</text>
</comment>
<dbReference type="Proteomes" id="UP000293925">
    <property type="component" value="Unassembled WGS sequence"/>
</dbReference>
<dbReference type="InterPro" id="IPR005467">
    <property type="entry name" value="His_kinase_dom"/>
</dbReference>
<evidence type="ECO:0000256" key="1">
    <source>
        <dbReference type="ARBA" id="ARBA00000085"/>
    </source>
</evidence>
<dbReference type="EC" id="2.7.13.3" evidence="2"/>
<dbReference type="SUPFAM" id="SSF55874">
    <property type="entry name" value="ATPase domain of HSP90 chaperone/DNA topoisomerase II/histidine kinase"/>
    <property type="match status" value="1"/>
</dbReference>
<dbReference type="OrthoDB" id="9809670at2"/>
<dbReference type="InterPro" id="IPR036097">
    <property type="entry name" value="HisK_dim/P_sf"/>
</dbReference>
<dbReference type="InterPro" id="IPR003594">
    <property type="entry name" value="HATPase_dom"/>
</dbReference>